<feature type="signal peptide" evidence="2">
    <location>
        <begin position="1"/>
        <end position="23"/>
    </location>
</feature>
<dbReference type="SUPFAM" id="SSF55298">
    <property type="entry name" value="YjgF-like"/>
    <property type="match status" value="1"/>
</dbReference>
<dbReference type="AlphaFoldDB" id="A0A4Q7NJM5"/>
<dbReference type="InterPro" id="IPR006175">
    <property type="entry name" value="YjgF/YER057c/UK114"/>
</dbReference>
<organism evidence="3 4">
    <name type="scientific">Pigmentiphaga kullae</name>
    <dbReference type="NCBI Taxonomy" id="151784"/>
    <lineage>
        <taxon>Bacteria</taxon>
        <taxon>Pseudomonadati</taxon>
        <taxon>Pseudomonadota</taxon>
        <taxon>Betaproteobacteria</taxon>
        <taxon>Burkholderiales</taxon>
        <taxon>Alcaligenaceae</taxon>
        <taxon>Pigmentiphaga</taxon>
    </lineage>
</organism>
<dbReference type="EMBL" id="SGXC01000001">
    <property type="protein sequence ID" value="RZS85169.1"/>
    <property type="molecule type" value="Genomic_DNA"/>
</dbReference>
<dbReference type="Gene3D" id="3.30.1330.40">
    <property type="entry name" value="RutC-like"/>
    <property type="match status" value="1"/>
</dbReference>
<dbReference type="GO" id="GO:0005829">
    <property type="term" value="C:cytosol"/>
    <property type="evidence" value="ECO:0007669"/>
    <property type="project" value="TreeGrafter"/>
</dbReference>
<sequence length="163" mass="17272">MSTVSKLGAACALSLLAWGAVQAADHMPQGERTQGRSYSPAVVTEGGRIVWLAGETATTDLQGRDIKGDFEAQVRTVFALIDQTLKRAGGSLKDVVTMTVYMTDVRNGATFAKVRSEMFPDRRFPASAQISVSALAVPGMQIEIQAVAVLGDKCSPASPCLPR</sequence>
<dbReference type="GO" id="GO:0019239">
    <property type="term" value="F:deaminase activity"/>
    <property type="evidence" value="ECO:0007669"/>
    <property type="project" value="TreeGrafter"/>
</dbReference>
<accession>A0A4Q7NJM5</accession>
<name>A0A4Q7NJM5_9BURK</name>
<dbReference type="RefSeq" id="WP_242621343.1">
    <property type="nucleotide sequence ID" value="NZ_SGXC01000001.1"/>
</dbReference>
<evidence type="ECO:0000313" key="4">
    <source>
        <dbReference type="Proteomes" id="UP000292445"/>
    </source>
</evidence>
<dbReference type="InterPro" id="IPR035959">
    <property type="entry name" value="RutC-like_sf"/>
</dbReference>
<dbReference type="Proteomes" id="UP000292445">
    <property type="component" value="Unassembled WGS sequence"/>
</dbReference>
<dbReference type="CDD" id="cd00448">
    <property type="entry name" value="YjgF_YER057c_UK114_family"/>
    <property type="match status" value="1"/>
</dbReference>
<proteinExistence type="inferred from homology"/>
<evidence type="ECO:0000313" key="3">
    <source>
        <dbReference type="EMBL" id="RZS85169.1"/>
    </source>
</evidence>
<evidence type="ECO:0000256" key="2">
    <source>
        <dbReference type="SAM" id="SignalP"/>
    </source>
</evidence>
<evidence type="ECO:0000256" key="1">
    <source>
        <dbReference type="ARBA" id="ARBA00010552"/>
    </source>
</evidence>
<reference evidence="3 4" key="1">
    <citation type="submission" date="2019-02" db="EMBL/GenBank/DDBJ databases">
        <title>Genomic Encyclopedia of Type Strains, Phase IV (KMG-IV): sequencing the most valuable type-strain genomes for metagenomic binning, comparative biology and taxonomic classification.</title>
        <authorList>
            <person name="Goeker M."/>
        </authorList>
    </citation>
    <scope>NUCLEOTIDE SEQUENCE [LARGE SCALE GENOMIC DNA]</scope>
    <source>
        <strain evidence="3 4">K24</strain>
    </source>
</reference>
<feature type="chain" id="PRO_5021030659" evidence="2">
    <location>
        <begin position="24"/>
        <end position="163"/>
    </location>
</feature>
<comment type="caution">
    <text evidence="3">The sequence shown here is derived from an EMBL/GenBank/DDBJ whole genome shotgun (WGS) entry which is preliminary data.</text>
</comment>
<keyword evidence="2" id="KW-0732">Signal</keyword>
<comment type="similarity">
    <text evidence="1">Belongs to the RutC family.</text>
</comment>
<protein>
    <submittedName>
        <fullName evidence="3">Enamine deaminase RidA (YjgF/YER057c/UK114 family)</fullName>
    </submittedName>
</protein>
<dbReference type="Pfam" id="PF01042">
    <property type="entry name" value="Ribonuc_L-PSP"/>
    <property type="match status" value="1"/>
</dbReference>
<gene>
    <name evidence="3" type="ORF">EV675_1192</name>
</gene>
<dbReference type="PANTHER" id="PTHR11803:SF58">
    <property type="entry name" value="PROTEIN HMF1-RELATED"/>
    <property type="match status" value="1"/>
</dbReference>
<keyword evidence="4" id="KW-1185">Reference proteome</keyword>
<dbReference type="PANTHER" id="PTHR11803">
    <property type="entry name" value="2-IMINOBUTANOATE/2-IMINOPROPANOATE DEAMINASE RIDA"/>
    <property type="match status" value="1"/>
</dbReference>